<dbReference type="PROSITE" id="PS50043">
    <property type="entry name" value="HTH_LUXR_2"/>
    <property type="match status" value="1"/>
</dbReference>
<feature type="binding site" evidence="3">
    <location>
        <position position="55"/>
    </location>
    <ligand>
        <name>ATP</name>
        <dbReference type="ChEBI" id="CHEBI:30616"/>
    </ligand>
</feature>
<dbReference type="InterPro" id="IPR000719">
    <property type="entry name" value="Prot_kinase_dom"/>
</dbReference>
<dbReference type="InterPro" id="IPR058852">
    <property type="entry name" value="HTH_77"/>
</dbReference>
<feature type="domain" description="HTH luxR-type" evidence="6">
    <location>
        <begin position="1051"/>
        <end position="1116"/>
    </location>
</feature>
<dbReference type="SUPFAM" id="SSF56112">
    <property type="entry name" value="Protein kinase-like (PK-like)"/>
    <property type="match status" value="1"/>
</dbReference>
<comment type="caution">
    <text evidence="7">The sequence shown here is derived from an EMBL/GenBank/DDBJ whole genome shotgun (WGS) entry which is preliminary data.</text>
</comment>
<dbReference type="Pfam" id="PF25872">
    <property type="entry name" value="HTH_77"/>
    <property type="match status" value="1"/>
</dbReference>
<dbReference type="InterPro" id="IPR000792">
    <property type="entry name" value="Tscrpt_reg_LuxR_C"/>
</dbReference>
<dbReference type="Proteomes" id="UP000005951">
    <property type="component" value="Unassembled WGS sequence"/>
</dbReference>
<dbReference type="SUPFAM" id="SSF48452">
    <property type="entry name" value="TPR-like"/>
    <property type="match status" value="1"/>
</dbReference>
<dbReference type="InterPro" id="IPR011990">
    <property type="entry name" value="TPR-like_helical_dom_sf"/>
</dbReference>
<dbReference type="InterPro" id="IPR008271">
    <property type="entry name" value="Ser/Thr_kinase_AS"/>
</dbReference>
<keyword evidence="7" id="KW-0418">Kinase</keyword>
<dbReference type="Pfam" id="PF00069">
    <property type="entry name" value="Pkinase"/>
    <property type="match status" value="1"/>
</dbReference>
<evidence type="ECO:0000256" key="4">
    <source>
        <dbReference type="SAM" id="MobiDB-lite"/>
    </source>
</evidence>
<keyword evidence="2 3" id="KW-0067">ATP-binding</keyword>
<dbReference type="PANTHER" id="PTHR47691">
    <property type="entry name" value="REGULATOR-RELATED"/>
    <property type="match status" value="1"/>
</dbReference>
<dbReference type="InterPro" id="IPR036388">
    <property type="entry name" value="WH-like_DNA-bd_sf"/>
</dbReference>
<protein>
    <submittedName>
        <fullName evidence="7">Protein kinase/ LuxR family transcriptional regulator</fullName>
    </submittedName>
</protein>
<dbReference type="PRINTS" id="PR00038">
    <property type="entry name" value="HTHLUXR"/>
</dbReference>
<evidence type="ECO:0000259" key="6">
    <source>
        <dbReference type="PROSITE" id="PS50043"/>
    </source>
</evidence>
<dbReference type="GO" id="GO:0006355">
    <property type="term" value="P:regulation of DNA-templated transcription"/>
    <property type="evidence" value="ECO:0007669"/>
    <property type="project" value="InterPro"/>
</dbReference>
<dbReference type="CDD" id="cd14014">
    <property type="entry name" value="STKc_PknB_like"/>
    <property type="match status" value="1"/>
</dbReference>
<dbReference type="RefSeq" id="WP_005258003.1">
    <property type="nucleotide sequence ID" value="NZ_AJYC02000059.1"/>
</dbReference>
<feature type="region of interest" description="Disordered" evidence="4">
    <location>
        <begin position="310"/>
        <end position="353"/>
    </location>
</feature>
<dbReference type="InterPro" id="IPR016032">
    <property type="entry name" value="Sig_transdc_resp-reg_C-effctor"/>
</dbReference>
<evidence type="ECO:0000256" key="3">
    <source>
        <dbReference type="PROSITE-ProRule" id="PRU10141"/>
    </source>
</evidence>
<evidence type="ECO:0000256" key="2">
    <source>
        <dbReference type="ARBA" id="ARBA00022840"/>
    </source>
</evidence>
<dbReference type="AlphaFoldDB" id="K8XJ11"/>
<dbReference type="PROSITE" id="PS00107">
    <property type="entry name" value="PROTEIN_KINASE_ATP"/>
    <property type="match status" value="1"/>
</dbReference>
<dbReference type="PRINTS" id="PR00364">
    <property type="entry name" value="DISEASERSIST"/>
</dbReference>
<dbReference type="Gene3D" id="1.25.40.10">
    <property type="entry name" value="Tetratricopeptide repeat domain"/>
    <property type="match status" value="1"/>
</dbReference>
<dbReference type="Gene3D" id="3.40.50.300">
    <property type="entry name" value="P-loop containing nucleotide triphosphate hydrolases"/>
    <property type="match status" value="1"/>
</dbReference>
<dbReference type="PANTHER" id="PTHR47691:SF3">
    <property type="entry name" value="HTH-TYPE TRANSCRIPTIONAL REGULATOR RV0890C-RELATED"/>
    <property type="match status" value="1"/>
</dbReference>
<proteinExistence type="predicted"/>
<evidence type="ECO:0000256" key="1">
    <source>
        <dbReference type="ARBA" id="ARBA00022741"/>
    </source>
</evidence>
<dbReference type="Pfam" id="PF00196">
    <property type="entry name" value="GerE"/>
    <property type="match status" value="1"/>
</dbReference>
<dbReference type="PROSITE" id="PS00108">
    <property type="entry name" value="PROTEIN_KINASE_ST"/>
    <property type="match status" value="1"/>
</dbReference>
<feature type="compositionally biased region" description="Polar residues" evidence="4">
    <location>
        <begin position="316"/>
        <end position="328"/>
    </location>
</feature>
<dbReference type="Gene3D" id="1.10.10.10">
    <property type="entry name" value="Winged helix-like DNA-binding domain superfamily/Winged helix DNA-binding domain"/>
    <property type="match status" value="1"/>
</dbReference>
<dbReference type="SMART" id="SM00421">
    <property type="entry name" value="HTH_LUXR"/>
    <property type="match status" value="1"/>
</dbReference>
<evidence type="ECO:0000313" key="8">
    <source>
        <dbReference type="Proteomes" id="UP000005951"/>
    </source>
</evidence>
<dbReference type="InterPro" id="IPR011009">
    <property type="entry name" value="Kinase-like_dom_sf"/>
</dbReference>
<dbReference type="GO" id="GO:0004672">
    <property type="term" value="F:protein kinase activity"/>
    <property type="evidence" value="ECO:0007669"/>
    <property type="project" value="InterPro"/>
</dbReference>
<dbReference type="SUPFAM" id="SSF46894">
    <property type="entry name" value="C-terminal effector domain of the bipartite response regulators"/>
    <property type="match status" value="1"/>
</dbReference>
<dbReference type="SMART" id="SM00220">
    <property type="entry name" value="S_TKc"/>
    <property type="match status" value="1"/>
</dbReference>
<name>K8XJ11_RHOOP</name>
<dbReference type="GO" id="GO:0005524">
    <property type="term" value="F:ATP binding"/>
    <property type="evidence" value="ECO:0007669"/>
    <property type="project" value="UniProtKB-UniRule"/>
</dbReference>
<dbReference type="CDD" id="cd06170">
    <property type="entry name" value="LuxR_C_like"/>
    <property type="match status" value="1"/>
</dbReference>
<dbReference type="SUPFAM" id="SSF52540">
    <property type="entry name" value="P-loop containing nucleoside triphosphate hydrolases"/>
    <property type="match status" value="1"/>
</dbReference>
<dbReference type="GO" id="GO:0003677">
    <property type="term" value="F:DNA binding"/>
    <property type="evidence" value="ECO:0007669"/>
    <property type="project" value="InterPro"/>
</dbReference>
<feature type="domain" description="Protein kinase" evidence="5">
    <location>
        <begin position="26"/>
        <end position="291"/>
    </location>
</feature>
<evidence type="ECO:0000259" key="5">
    <source>
        <dbReference type="PROSITE" id="PS50011"/>
    </source>
</evidence>
<accession>K8XJ11</accession>
<evidence type="ECO:0000313" key="7">
    <source>
        <dbReference type="EMBL" id="EKT81399.1"/>
    </source>
</evidence>
<dbReference type="PROSITE" id="PS50011">
    <property type="entry name" value="PROTEIN_KINASE_DOM"/>
    <property type="match status" value="1"/>
</dbReference>
<reference evidence="7 8" key="1">
    <citation type="journal article" date="2013" name="Genome Announc.">
        <title>Draft Genome Sequence of Rhodococcus opacus Strain M213 Shows a Diverse Catabolic Potential.</title>
        <authorList>
            <person name="Pathak A."/>
            <person name="Green S.J."/>
            <person name="Ogram A."/>
            <person name="Chauhan A."/>
        </authorList>
    </citation>
    <scope>NUCLEOTIDE SEQUENCE [LARGE SCALE GENOMIC DNA]</scope>
    <source>
        <strain evidence="7 8">M213</strain>
    </source>
</reference>
<organism evidence="7 8">
    <name type="scientific">Rhodococcus opacus M213</name>
    <dbReference type="NCBI Taxonomy" id="1129896"/>
    <lineage>
        <taxon>Bacteria</taxon>
        <taxon>Bacillati</taxon>
        <taxon>Actinomycetota</taxon>
        <taxon>Actinomycetes</taxon>
        <taxon>Mycobacteriales</taxon>
        <taxon>Nocardiaceae</taxon>
        <taxon>Rhodococcus</taxon>
    </lineage>
</organism>
<gene>
    <name evidence="7" type="ORF">WSS_A17331</name>
</gene>
<dbReference type="EMBL" id="AJYC02000059">
    <property type="protein sequence ID" value="EKT81399.1"/>
    <property type="molecule type" value="Genomic_DNA"/>
</dbReference>
<sequence>MATDDPLETQRGAVPAVTAELSADGFADGYEIGHGGFGVVYHCVQTALDRTVAVKVLTADLDEENRARFFREQRAMGLLTGHPNIITVLQVGATASGRPYIVMPYCPQDSLDVRIRNRGAVGLDATLRLGVKMAGALETAHRLGILHRDVKPGNILLTDYGEPALTDFGIAHVAGGFETATGTVTGSPAFTSPEVLKGEPPSPVSDVYSLGATLFCAVTGHAAFERRTGEQVVAQFLRITTNPTPDLRGRGIPGDLSAVIERSMSADPRDRPAAAAELGDALRQVQLHHGFPADEMALHVEPGQAQRGWAYPRDSAGTTESAFGSSPASPADAREHSAQADAPASARVVPASRGKDGNLLHELTSFVGRRRELSEAKKLLSVSRLVTLTGIGGVGKTRLALRVGADMRRGFADGVWLVDLGGLGDGSLLPGVVAGALGLRDQSARPAQDVVLEYLAPRHLLLVLDNCEQIVDAVAALTEALLRTCPDLRILTTSRETLAVGGEVTLRVPPLTVPEEDHQPTLQGLPRYDAVTLFAERAVAAVPTFALTEDNRTTVTRICQQLEGLPLPIELAAARLRAMSAAQILAHLTDRYRLLSVGARGAPSRQQTLRLCMDWSHGLCTPREQQAWARLSVFAGGFELDAVEGTYAGELNESDVLDVVASLVDKSILIREEPGTVVRYRLLETLRDYGREKLLASDEFAIIRRRHRDWYQQLVLRAESEWISDRQLGWIARLERERPNLRDALAFCATEFTESEAGLRIAGALYPFWFSRGLLSEGRGALERALNSSNGPPSVDRVKALYTASVLAGRQGDLDAGTALIDEGRRMVEQLGDPHARALIRSAEGHLALFSGELPRAITCLTDALEHFHTGDDLFLQIENQTVLALANVLRGDTQPAIDCYERTIEITQSRGEFVYRAYSHWEMALAVWRQGDLNRATRLLEQGLHLTRRVDDPLATAWCLEILAWIAAGDNRAQRAGVLLGAADALRRTVGSPTVIVHHTRGFHDECEQRSRRALGPRAFDAARSDGQSLGFDGAIAYALGEQSQDAKPSSEPASPLTKREQQVANLVAQGLTNKAVATKLVISQRTAQGHVEHILTKLGFTSRAQIAAWVVEHEQRP</sequence>
<dbReference type="InterPro" id="IPR027417">
    <property type="entry name" value="P-loop_NTPase"/>
</dbReference>
<dbReference type="InterPro" id="IPR017441">
    <property type="entry name" value="Protein_kinase_ATP_BS"/>
</dbReference>
<dbReference type="Gene3D" id="1.10.510.10">
    <property type="entry name" value="Transferase(Phosphotransferase) domain 1"/>
    <property type="match status" value="1"/>
</dbReference>
<keyword evidence="1 3" id="KW-0547">Nucleotide-binding</keyword>
<keyword evidence="7" id="KW-0808">Transferase</keyword>